<gene>
    <name evidence="2" type="ORF">GP475_08740</name>
</gene>
<accession>A0A7H0SQ88</accession>
<keyword evidence="3" id="KW-1185">Reference proteome</keyword>
<proteinExistence type="predicted"/>
<dbReference type="RefSeq" id="WP_187974027.1">
    <property type="nucleotide sequence ID" value="NZ_CP046884.1"/>
</dbReference>
<feature type="domain" description="Gp28/Gp37-like" evidence="1">
    <location>
        <begin position="29"/>
        <end position="368"/>
    </location>
</feature>
<reference evidence="2 3" key="1">
    <citation type="submission" date="2019-12" db="EMBL/GenBank/DDBJ databases">
        <title>Corynebacterium sp. nov., isolated from feces of the Anser Albifrons in China.</title>
        <authorList>
            <person name="Liu Q."/>
        </authorList>
    </citation>
    <scope>NUCLEOTIDE SEQUENCE [LARGE SCALE GENOMIC DNA]</scope>
    <source>
        <strain evidence="2 3">4H37-19</strain>
    </source>
</reference>
<dbReference type="Proteomes" id="UP000516320">
    <property type="component" value="Chromosome"/>
</dbReference>
<sequence length="381" mass="41904">MDTVFNTPRGLTYDPIYAEVWPVDGDGPVGRVEQPEKLEVTWEMTGSGTAVLEAPLTQTTGLLTSIDGKYLLVVGFNGLRHVSIPVEATVYAEDQAPNDVRVRIVTASPWSLLDGEIIPPAPRQWPINSVEQKTTEFFTAKGSADEVIRKIIRAGVEILGHPIVVLPDNPKGPNRSIAARLDKVSDLVKKALADTNLWVSLEPWLPGDPVLDGVSSSTPVVVADVRKYRRVDGLVWSTAGEDITSWKIKATRPTATHIFVHDDKKHPEQEIHSFTDGDSGRWIRRLAQGEYKPPEEEAKQVAEALLAEHAGTREIEVEVTPSSVWEFGSDNKHTHQYQVGDIVTLELPIGAFEQVITEVVVEYTPMALTVTPKVATPHNGE</sequence>
<evidence type="ECO:0000313" key="3">
    <source>
        <dbReference type="Proteomes" id="UP000516320"/>
    </source>
</evidence>
<evidence type="ECO:0000259" key="1">
    <source>
        <dbReference type="Pfam" id="PF14594"/>
    </source>
</evidence>
<dbReference type="InterPro" id="IPR029432">
    <property type="entry name" value="Gp28/Gp37-like_dom"/>
</dbReference>
<dbReference type="KEGG" id="cpoy:GP475_08740"/>
<dbReference type="Pfam" id="PF14594">
    <property type="entry name" value="Sipho_Gp37"/>
    <property type="match status" value="1"/>
</dbReference>
<dbReference type="AlphaFoldDB" id="A0A7H0SQ88"/>
<organism evidence="2 3">
    <name type="scientific">Corynebacterium poyangense</name>
    <dbReference type="NCBI Taxonomy" id="2684405"/>
    <lineage>
        <taxon>Bacteria</taxon>
        <taxon>Bacillati</taxon>
        <taxon>Actinomycetota</taxon>
        <taxon>Actinomycetes</taxon>
        <taxon>Mycobacteriales</taxon>
        <taxon>Corynebacteriaceae</taxon>
        <taxon>Corynebacterium</taxon>
    </lineage>
</organism>
<name>A0A7H0SQ88_9CORY</name>
<dbReference type="EMBL" id="CP046884">
    <property type="protein sequence ID" value="QNQ90713.1"/>
    <property type="molecule type" value="Genomic_DNA"/>
</dbReference>
<protein>
    <recommendedName>
        <fullName evidence="1">Gp28/Gp37-like domain-containing protein</fullName>
    </recommendedName>
</protein>
<evidence type="ECO:0000313" key="2">
    <source>
        <dbReference type="EMBL" id="QNQ90713.1"/>
    </source>
</evidence>